<comment type="caution">
    <text evidence="2">The sequence shown here is derived from an EMBL/GenBank/DDBJ whole genome shotgun (WGS) entry which is preliminary data.</text>
</comment>
<name>A0A9X3PF35_9ACTN</name>
<organism evidence="2 3">
    <name type="scientific">Glycomyces luteolus</name>
    <dbReference type="NCBI Taxonomy" id="2670330"/>
    <lineage>
        <taxon>Bacteria</taxon>
        <taxon>Bacillati</taxon>
        <taxon>Actinomycetota</taxon>
        <taxon>Actinomycetes</taxon>
        <taxon>Glycomycetales</taxon>
        <taxon>Glycomycetaceae</taxon>
        <taxon>Glycomyces</taxon>
    </lineage>
</organism>
<dbReference type="InterPro" id="IPR032710">
    <property type="entry name" value="NTF2-like_dom_sf"/>
</dbReference>
<dbReference type="InterPro" id="IPR037401">
    <property type="entry name" value="SnoaL-like"/>
</dbReference>
<keyword evidence="3" id="KW-1185">Reference proteome</keyword>
<accession>A0A9X3PF35</accession>
<dbReference type="CDD" id="cd00531">
    <property type="entry name" value="NTF2_like"/>
    <property type="match status" value="1"/>
</dbReference>
<dbReference type="RefSeq" id="WP_270112952.1">
    <property type="nucleotide sequence ID" value="NZ_JAPZVP010000030.1"/>
</dbReference>
<proteinExistence type="predicted"/>
<dbReference type="Gene3D" id="3.10.450.50">
    <property type="match status" value="1"/>
</dbReference>
<dbReference type="Proteomes" id="UP001146067">
    <property type="component" value="Unassembled WGS sequence"/>
</dbReference>
<evidence type="ECO:0000259" key="1">
    <source>
        <dbReference type="Pfam" id="PF13577"/>
    </source>
</evidence>
<protein>
    <submittedName>
        <fullName evidence="2">Nuclear transport factor 2 family protein</fullName>
    </submittedName>
</protein>
<feature type="domain" description="SnoaL-like" evidence="1">
    <location>
        <begin position="13"/>
        <end position="134"/>
    </location>
</feature>
<dbReference type="SUPFAM" id="SSF54427">
    <property type="entry name" value="NTF2-like"/>
    <property type="match status" value="1"/>
</dbReference>
<dbReference type="Pfam" id="PF13577">
    <property type="entry name" value="SnoaL_4"/>
    <property type="match status" value="1"/>
</dbReference>
<sequence>MSLNSNDTETLIRELADRAALEDLVARHTLWIDEARWDETDRIFTDDIVTSSLRGEAHGIEALIALVNKGHDTIARTLHNKTNIVIDLDGDTAAVRAHDIGVFIYDDKTEAIAAGIHHYRARRTEDGWRFDRLRVEPVALTTALDRAL</sequence>
<gene>
    <name evidence="2" type="ORF">O1R50_24830</name>
</gene>
<reference evidence="2" key="1">
    <citation type="submission" date="2022-12" db="EMBL/GenBank/DDBJ databases">
        <title>Gycomyces niveus sp.nov.,a novel actinomycete isolated from soil in Shouguan.</title>
        <authorList>
            <person name="Yang X."/>
        </authorList>
    </citation>
    <scope>NUCLEOTIDE SEQUENCE</scope>
    <source>
        <strain evidence="2">NEAU-A15</strain>
    </source>
</reference>
<evidence type="ECO:0000313" key="3">
    <source>
        <dbReference type="Proteomes" id="UP001146067"/>
    </source>
</evidence>
<dbReference type="EMBL" id="JAPZVP010000030">
    <property type="protein sequence ID" value="MDA1362866.1"/>
    <property type="molecule type" value="Genomic_DNA"/>
</dbReference>
<dbReference type="AlphaFoldDB" id="A0A9X3PF35"/>
<evidence type="ECO:0000313" key="2">
    <source>
        <dbReference type="EMBL" id="MDA1362866.1"/>
    </source>
</evidence>